<dbReference type="InterPro" id="IPR027275">
    <property type="entry name" value="PRC-brl_dom"/>
</dbReference>
<dbReference type="HAMAP" id="MF_00014">
    <property type="entry name" value="Ribosome_mat_RimM"/>
    <property type="match status" value="1"/>
</dbReference>
<comment type="similarity">
    <text evidence="5">Belongs to the RimM family.</text>
</comment>
<dbReference type="PANTHER" id="PTHR33692:SF1">
    <property type="entry name" value="RIBOSOME MATURATION FACTOR RIMM"/>
    <property type="match status" value="1"/>
</dbReference>
<evidence type="ECO:0000256" key="5">
    <source>
        <dbReference type="HAMAP-Rule" id="MF_00014"/>
    </source>
</evidence>
<keyword evidence="2 5" id="KW-0690">Ribosome biogenesis</keyword>
<dbReference type="EMBL" id="JAAYEE010000018">
    <property type="protein sequence ID" value="NLW34062.1"/>
    <property type="molecule type" value="Genomic_DNA"/>
</dbReference>
<sequence length="165" mass="18943">MRCIPVGKVVAEHGLKGEVRFKYYNEVSEEFLKYTSLYAERDGRRTELRPAGIRFQKGFFYIKFEGLDRPEMVSFLMNQELCVREEDLPLPDSDEYYDYQLIGLDVINLRGEKIGKVEQILHTGANDVMVVTGIREIFVPMVDGYVSKIDLGSSCIMVDEDALLV</sequence>
<comment type="subunit">
    <text evidence="5">Binds ribosomal protein uS19.</text>
</comment>
<dbReference type="AlphaFoldDB" id="A0A351U3P7"/>
<reference evidence="8" key="2">
    <citation type="submission" date="2020-01" db="EMBL/GenBank/DDBJ databases">
        <authorList>
            <person name="Campanaro S."/>
        </authorList>
    </citation>
    <scope>NUCLEOTIDE SEQUENCE</scope>
    <source>
        <strain evidence="8">AS06rmzACSIP_7</strain>
    </source>
</reference>
<accession>A0A351U3P7</accession>
<dbReference type="STRING" id="909663.GCA_000512235_01346"/>
<feature type="domain" description="PRC-barrel" evidence="7">
    <location>
        <begin position="94"/>
        <end position="162"/>
    </location>
</feature>
<dbReference type="Proteomes" id="UP000777265">
    <property type="component" value="Unassembled WGS sequence"/>
</dbReference>
<comment type="function">
    <text evidence="5">An accessory protein needed during the final step in the assembly of 30S ribosomal subunit, possibly for assembly of the head region. Essential for efficient processing of 16S rRNA. May be needed both before and after RbfA during the maturation of 16S rRNA. It has affinity for free ribosomal 30S subunits but not for 70S ribosomes.</text>
</comment>
<dbReference type="InterPro" id="IPR036976">
    <property type="entry name" value="RimM_N_sf"/>
</dbReference>
<evidence type="ECO:0000256" key="1">
    <source>
        <dbReference type="ARBA" id="ARBA00022490"/>
    </source>
</evidence>
<keyword evidence="3 5" id="KW-0698">rRNA processing</keyword>
<feature type="domain" description="RimM N-terminal" evidence="6">
    <location>
        <begin position="6"/>
        <end position="86"/>
    </location>
</feature>
<dbReference type="GO" id="GO:0043022">
    <property type="term" value="F:ribosome binding"/>
    <property type="evidence" value="ECO:0007669"/>
    <property type="project" value="InterPro"/>
</dbReference>
<dbReference type="GO" id="GO:0005840">
    <property type="term" value="C:ribosome"/>
    <property type="evidence" value="ECO:0007669"/>
    <property type="project" value="InterPro"/>
</dbReference>
<keyword evidence="4 5" id="KW-0143">Chaperone</keyword>
<evidence type="ECO:0000313" key="9">
    <source>
        <dbReference type="Proteomes" id="UP000777265"/>
    </source>
</evidence>
<dbReference type="PANTHER" id="PTHR33692">
    <property type="entry name" value="RIBOSOME MATURATION FACTOR RIMM"/>
    <property type="match status" value="1"/>
</dbReference>
<dbReference type="InterPro" id="IPR011033">
    <property type="entry name" value="PRC_barrel-like_sf"/>
</dbReference>
<dbReference type="InterPro" id="IPR002676">
    <property type="entry name" value="RimM_N"/>
</dbReference>
<evidence type="ECO:0000256" key="3">
    <source>
        <dbReference type="ARBA" id="ARBA00022552"/>
    </source>
</evidence>
<comment type="caution">
    <text evidence="8">The sequence shown here is derived from an EMBL/GenBank/DDBJ whole genome shotgun (WGS) entry which is preliminary data.</text>
</comment>
<evidence type="ECO:0000313" key="8">
    <source>
        <dbReference type="EMBL" id="NLW34062.1"/>
    </source>
</evidence>
<dbReference type="InterPro" id="IPR009000">
    <property type="entry name" value="Transl_B-barrel_sf"/>
</dbReference>
<organism evidence="8 9">
    <name type="scientific">Syntrophorhabdus aromaticivorans</name>
    <dbReference type="NCBI Taxonomy" id="328301"/>
    <lineage>
        <taxon>Bacteria</taxon>
        <taxon>Pseudomonadati</taxon>
        <taxon>Thermodesulfobacteriota</taxon>
        <taxon>Syntrophorhabdia</taxon>
        <taxon>Syntrophorhabdales</taxon>
        <taxon>Syntrophorhabdaceae</taxon>
        <taxon>Syntrophorhabdus</taxon>
    </lineage>
</organism>
<dbReference type="InterPro" id="IPR011961">
    <property type="entry name" value="RimM"/>
</dbReference>
<dbReference type="SUPFAM" id="SSF50447">
    <property type="entry name" value="Translation proteins"/>
    <property type="match status" value="1"/>
</dbReference>
<reference evidence="8" key="1">
    <citation type="journal article" date="2020" name="Biotechnol. Biofuels">
        <title>New insights from the biogas microbiome by comprehensive genome-resolved metagenomics of nearly 1600 species originating from multiple anaerobic digesters.</title>
        <authorList>
            <person name="Campanaro S."/>
            <person name="Treu L."/>
            <person name="Rodriguez-R L.M."/>
            <person name="Kovalovszki A."/>
            <person name="Ziels R.M."/>
            <person name="Maus I."/>
            <person name="Zhu X."/>
            <person name="Kougias P.G."/>
            <person name="Basile A."/>
            <person name="Luo G."/>
            <person name="Schluter A."/>
            <person name="Konstantinidis K.T."/>
            <person name="Angelidaki I."/>
        </authorList>
    </citation>
    <scope>NUCLEOTIDE SEQUENCE</scope>
    <source>
        <strain evidence="8">AS06rmzACSIP_7</strain>
    </source>
</reference>
<evidence type="ECO:0000256" key="2">
    <source>
        <dbReference type="ARBA" id="ARBA00022517"/>
    </source>
</evidence>
<gene>
    <name evidence="5 8" type="primary">rimM</name>
    <name evidence="8" type="ORF">GXY80_01070</name>
</gene>
<evidence type="ECO:0000259" key="6">
    <source>
        <dbReference type="Pfam" id="PF01782"/>
    </source>
</evidence>
<dbReference type="Pfam" id="PF05239">
    <property type="entry name" value="PRC"/>
    <property type="match status" value="1"/>
</dbReference>
<evidence type="ECO:0000259" key="7">
    <source>
        <dbReference type="Pfam" id="PF05239"/>
    </source>
</evidence>
<dbReference type="GO" id="GO:0005737">
    <property type="term" value="C:cytoplasm"/>
    <property type="evidence" value="ECO:0007669"/>
    <property type="project" value="UniProtKB-SubCell"/>
</dbReference>
<dbReference type="GO" id="GO:0042274">
    <property type="term" value="P:ribosomal small subunit biogenesis"/>
    <property type="evidence" value="ECO:0007669"/>
    <property type="project" value="UniProtKB-UniRule"/>
</dbReference>
<dbReference type="NCBIfam" id="TIGR02273">
    <property type="entry name" value="16S_RimM"/>
    <property type="match status" value="1"/>
</dbReference>
<dbReference type="GO" id="GO:0006364">
    <property type="term" value="P:rRNA processing"/>
    <property type="evidence" value="ECO:0007669"/>
    <property type="project" value="UniProtKB-UniRule"/>
</dbReference>
<dbReference type="Pfam" id="PF01782">
    <property type="entry name" value="RimM"/>
    <property type="match status" value="1"/>
</dbReference>
<evidence type="ECO:0000256" key="4">
    <source>
        <dbReference type="ARBA" id="ARBA00023186"/>
    </source>
</evidence>
<dbReference type="Gene3D" id="2.30.30.240">
    <property type="entry name" value="PRC-barrel domain"/>
    <property type="match status" value="1"/>
</dbReference>
<name>A0A351U3P7_9BACT</name>
<protein>
    <recommendedName>
        <fullName evidence="5">Ribosome maturation factor RimM</fullName>
    </recommendedName>
</protein>
<comment type="domain">
    <text evidence="5">The PRC barrel domain binds ribosomal protein uS19.</text>
</comment>
<dbReference type="Gene3D" id="2.40.30.60">
    <property type="entry name" value="RimM"/>
    <property type="match status" value="1"/>
</dbReference>
<proteinExistence type="inferred from homology"/>
<dbReference type="SUPFAM" id="SSF50346">
    <property type="entry name" value="PRC-barrel domain"/>
    <property type="match status" value="1"/>
</dbReference>
<comment type="subcellular location">
    <subcellularLocation>
        <location evidence="5">Cytoplasm</location>
    </subcellularLocation>
</comment>
<keyword evidence="1 5" id="KW-0963">Cytoplasm</keyword>